<keyword evidence="1" id="KW-0732">Signal</keyword>
<name>A0A7L9QEI3_9CHLO</name>
<sequence length="209" mass="22133">MAASIPFIVLCVVFASQASAQFLAGQEVDVSTYTNELYYESAGSYQRILYEDGVNSTTITNLIWSEVYVAPCGIWLPMLHDNLSELTYITEGQVFVGCKFSNAINKGGCRNFTAGSVVPVEANTLHSAENPSCTPIRAFQAFTGQSHFQQIDMLSAILALSPSSVEYGLNISAAQVQSSASSIMPLFTVNQACLAACNSSATAPASAAG</sequence>
<dbReference type="InterPro" id="IPR014710">
    <property type="entry name" value="RmlC-like_jellyroll"/>
</dbReference>
<dbReference type="SUPFAM" id="SSF51182">
    <property type="entry name" value="RmlC-like cupins"/>
    <property type="match status" value="1"/>
</dbReference>
<reference evidence="3" key="1">
    <citation type="journal article" date="2020" name="Microb. Ecol.">
        <title>The Under-explored Extracellular Proteome of Aero-Terrestrial Microalgae Provides Clues on Different Mechanisms of Desiccation Tolerance in Non-Model Organisms.</title>
        <authorList>
            <person name="Gonzalez-Hourcade M."/>
            <person name="Del Campo E.M."/>
            <person name="Casano L.M."/>
        </authorList>
    </citation>
    <scope>NUCLEOTIDE SEQUENCE</scope>
    <source>
        <strain evidence="3">TR9</strain>
    </source>
</reference>
<feature type="domain" description="Cupin type-1" evidence="2">
    <location>
        <begin position="65"/>
        <end position="176"/>
    </location>
</feature>
<dbReference type="InterPro" id="IPR011051">
    <property type="entry name" value="RmlC_Cupin_sf"/>
</dbReference>
<organism evidence="3">
    <name type="scientific">Trebouxia lynnae</name>
    <dbReference type="NCBI Taxonomy" id="1825957"/>
    <lineage>
        <taxon>Eukaryota</taxon>
        <taxon>Viridiplantae</taxon>
        <taxon>Chlorophyta</taxon>
        <taxon>core chlorophytes</taxon>
        <taxon>Trebouxiophyceae</taxon>
        <taxon>Trebouxiales</taxon>
        <taxon>Trebouxiaceae</taxon>
        <taxon>Trebouxia</taxon>
    </lineage>
</organism>
<evidence type="ECO:0000256" key="1">
    <source>
        <dbReference type="SAM" id="SignalP"/>
    </source>
</evidence>
<accession>A0A7L9QEI3</accession>
<dbReference type="AlphaFoldDB" id="A0A7L9QEI3"/>
<feature type="signal peptide" evidence="1">
    <location>
        <begin position="1"/>
        <end position="20"/>
    </location>
</feature>
<evidence type="ECO:0000259" key="2">
    <source>
        <dbReference type="Pfam" id="PF00190"/>
    </source>
</evidence>
<dbReference type="InterPro" id="IPR006045">
    <property type="entry name" value="Cupin_1"/>
</dbReference>
<dbReference type="Pfam" id="PF00190">
    <property type="entry name" value="Cupin_1"/>
    <property type="match status" value="1"/>
</dbReference>
<evidence type="ECO:0000313" key="3">
    <source>
        <dbReference type="EMBL" id="QOL01250.1"/>
    </source>
</evidence>
<feature type="chain" id="PRO_5029796408" evidence="1">
    <location>
        <begin position="21"/>
        <end position="209"/>
    </location>
</feature>
<protein>
    <submittedName>
        <fullName evidence="3">Putative extracellular protein TR9_055</fullName>
    </submittedName>
</protein>
<dbReference type="CDD" id="cd02208">
    <property type="entry name" value="cupin_RmlC-like"/>
    <property type="match status" value="1"/>
</dbReference>
<dbReference type="Gene3D" id="2.60.120.10">
    <property type="entry name" value="Jelly Rolls"/>
    <property type="match status" value="1"/>
</dbReference>
<proteinExistence type="evidence at transcript level"/>
<dbReference type="EMBL" id="MT439003">
    <property type="protein sequence ID" value="QOL01250.1"/>
    <property type="molecule type" value="mRNA"/>
</dbReference>